<feature type="active site" evidence="6">
    <location>
        <position position="342"/>
    </location>
</feature>
<protein>
    <submittedName>
        <fullName evidence="7">Cyclopropane-fatty-acyl-phospholipid synthase</fullName>
    </submittedName>
</protein>
<dbReference type="PANTHER" id="PTHR43667:SF1">
    <property type="entry name" value="CYCLOPROPANE-FATTY-ACYL-PHOSPHOLIPID SYNTHASE"/>
    <property type="match status" value="1"/>
</dbReference>
<dbReference type="STRING" id="1798683.A3C90_01515"/>
<keyword evidence="3" id="KW-0808">Transferase</keyword>
<dbReference type="Gene3D" id="3.40.50.150">
    <property type="entry name" value="Vaccinia Virus protein VP39"/>
    <property type="match status" value="1"/>
</dbReference>
<keyword evidence="5" id="KW-0443">Lipid metabolism</keyword>
<dbReference type="CDD" id="cd02440">
    <property type="entry name" value="AdoMet_MTases"/>
    <property type="match status" value="1"/>
</dbReference>
<reference evidence="7 8" key="1">
    <citation type="journal article" date="2016" name="Nat. Commun.">
        <title>Thousands of microbial genomes shed light on interconnected biogeochemical processes in an aquifer system.</title>
        <authorList>
            <person name="Anantharaman K."/>
            <person name="Brown C.T."/>
            <person name="Hug L.A."/>
            <person name="Sharon I."/>
            <person name="Castelle C.J."/>
            <person name="Probst A.J."/>
            <person name="Thomas B.C."/>
            <person name="Singh A."/>
            <person name="Wilkins M.J."/>
            <person name="Karaoz U."/>
            <person name="Brodie E.L."/>
            <person name="Williams K.H."/>
            <person name="Hubbard S.S."/>
            <person name="Banfield J.F."/>
        </authorList>
    </citation>
    <scope>NUCLEOTIDE SEQUENCE [LARGE SCALE GENOMIC DNA]</scope>
</reference>
<evidence type="ECO:0000256" key="3">
    <source>
        <dbReference type="ARBA" id="ARBA00022679"/>
    </source>
</evidence>
<comment type="similarity">
    <text evidence="1">Belongs to the CFA/CMAS family.</text>
</comment>
<dbReference type="InterPro" id="IPR003333">
    <property type="entry name" value="CMAS"/>
</dbReference>
<evidence type="ECO:0000256" key="4">
    <source>
        <dbReference type="ARBA" id="ARBA00022691"/>
    </source>
</evidence>
<dbReference type="GO" id="GO:0032259">
    <property type="term" value="P:methylation"/>
    <property type="evidence" value="ECO:0007669"/>
    <property type="project" value="UniProtKB-KW"/>
</dbReference>
<comment type="caution">
    <text evidence="7">The sequence shown here is derived from an EMBL/GenBank/DDBJ whole genome shotgun (WGS) entry which is preliminary data.</text>
</comment>
<sequence length="371" mass="42044">MSKEKTHVAQLLSEAGIEINGPAASDICVFDERLYGCVLSGGSLALGESYMDGWWEAQTLDQFFYKILSARLDAKVRFSFADALTFAKALVLNLQSPLRSFQIGKQHYDIGNDLYLAMLDARLTYTCGYWKNVQTLDDAQEAKLDLVCRKIGLKSGDHVLDIGCGWGSFLKFAAEKYGARGTGSTVSKNQLTLGGELCKNFPIDIRLEDYRQTQGEFDHAVSLGMFEHVGVKNYRTFMKTAHRLLKDDGLFLLHTIGGNRSVRSTDPWIAKYIFPNSMLPSIAQIARSVEGLFLIEDWHNFGADYDKTLMAWFDNFDGQWPSLKTKYSDRFYRMWKYYLLSCAGAFRARQIQLWQIVFSKRGVAGGYEAKR</sequence>
<dbReference type="AlphaFoldDB" id="A0A1F6MHI7"/>
<dbReference type="PANTHER" id="PTHR43667">
    <property type="entry name" value="CYCLOPROPANE-FATTY-ACYL-PHOSPHOLIPID SYNTHASE"/>
    <property type="match status" value="1"/>
</dbReference>
<dbReference type="PIRSF" id="PIRSF003085">
    <property type="entry name" value="CMAS"/>
    <property type="match status" value="1"/>
</dbReference>
<keyword evidence="4" id="KW-0949">S-adenosyl-L-methionine</keyword>
<dbReference type="GO" id="GO:0008610">
    <property type="term" value="P:lipid biosynthetic process"/>
    <property type="evidence" value="ECO:0007669"/>
    <property type="project" value="InterPro"/>
</dbReference>
<organism evidence="7 8">
    <name type="scientific">Candidatus Magasanikbacteria bacterium RIFCSPHIGHO2_02_FULL_51_14</name>
    <dbReference type="NCBI Taxonomy" id="1798683"/>
    <lineage>
        <taxon>Bacteria</taxon>
        <taxon>Candidatus Magasanikiibacteriota</taxon>
    </lineage>
</organism>
<dbReference type="SUPFAM" id="SSF53335">
    <property type="entry name" value="S-adenosyl-L-methionine-dependent methyltransferases"/>
    <property type="match status" value="1"/>
</dbReference>
<evidence type="ECO:0000256" key="1">
    <source>
        <dbReference type="ARBA" id="ARBA00010815"/>
    </source>
</evidence>
<evidence type="ECO:0000256" key="5">
    <source>
        <dbReference type="ARBA" id="ARBA00023098"/>
    </source>
</evidence>
<dbReference type="Pfam" id="PF02353">
    <property type="entry name" value="CMAS"/>
    <property type="match status" value="1"/>
</dbReference>
<dbReference type="NCBIfam" id="NF008686">
    <property type="entry name" value="PRK11705.1"/>
    <property type="match status" value="1"/>
</dbReference>
<evidence type="ECO:0000256" key="6">
    <source>
        <dbReference type="PIRSR" id="PIRSR003085-1"/>
    </source>
</evidence>
<evidence type="ECO:0000256" key="2">
    <source>
        <dbReference type="ARBA" id="ARBA00022603"/>
    </source>
</evidence>
<dbReference type="Proteomes" id="UP000177457">
    <property type="component" value="Unassembled WGS sequence"/>
</dbReference>
<dbReference type="GO" id="GO:0008168">
    <property type="term" value="F:methyltransferase activity"/>
    <property type="evidence" value="ECO:0007669"/>
    <property type="project" value="UniProtKB-KW"/>
</dbReference>
<keyword evidence="2" id="KW-0489">Methyltransferase</keyword>
<gene>
    <name evidence="7" type="ORF">A3C90_01515</name>
</gene>
<name>A0A1F6MHI7_9BACT</name>
<dbReference type="InterPro" id="IPR029063">
    <property type="entry name" value="SAM-dependent_MTases_sf"/>
</dbReference>
<evidence type="ECO:0000313" key="7">
    <source>
        <dbReference type="EMBL" id="OGH71121.1"/>
    </source>
</evidence>
<proteinExistence type="inferred from homology"/>
<dbReference type="EMBL" id="MFQE01000034">
    <property type="protein sequence ID" value="OGH71121.1"/>
    <property type="molecule type" value="Genomic_DNA"/>
</dbReference>
<dbReference type="InterPro" id="IPR050723">
    <property type="entry name" value="CFA/CMAS"/>
</dbReference>
<accession>A0A1F6MHI7</accession>
<evidence type="ECO:0000313" key="8">
    <source>
        <dbReference type="Proteomes" id="UP000177457"/>
    </source>
</evidence>